<sequence>MLTLSYLIAGAAFGIRGFSWSHEEELDNVEGEDYTTEFSIQSSPATQNGPEVYVLPLTEISVPMSKQPARSVQLLKSTDLGRQSLLYLKEIGNGWFGKVLLGEVNSGLSSTQVVVKELKVSASVQEQILFLEETQPFRVLQHPNLLQCLAQWAEITPYLLVMEFCPLSAVSRHLNGKSVGRKQCGRKRCTTRRGDRTLRKIVEKDRFQTLGNLRKQWTESGVETSRATVHRRVQEMGYRCRIPQGDLKGYLQSCAATESTSPDPLTLQRMGCEVCCGILHLHKNNYTHSDLALRNCLLSADLTVKIGDYGLSHSKFRDDYLVTSDQLWVPLRWIAPELIDEVHGNLLVVDQTKASNI</sequence>
<evidence type="ECO:0000256" key="1">
    <source>
        <dbReference type="PROSITE-ProRule" id="PRU10141"/>
    </source>
</evidence>
<comment type="caution">
    <text evidence="3">The sequence shown here is derived from an EMBL/GenBank/DDBJ whole genome shotgun (WGS) entry which is preliminary data.</text>
</comment>
<dbReference type="InterPro" id="IPR017441">
    <property type="entry name" value="Protein_kinase_ATP_BS"/>
</dbReference>
<feature type="binding site" evidence="1">
    <location>
        <position position="116"/>
    </location>
    <ligand>
        <name>ATP</name>
        <dbReference type="ChEBI" id="CHEBI:30616"/>
    </ligand>
</feature>
<dbReference type="PANTHER" id="PTHR24417">
    <property type="entry name" value="SERINE/THREONINE-PROTEIN KINASE LMTK1"/>
    <property type="match status" value="1"/>
</dbReference>
<reference evidence="3" key="1">
    <citation type="submission" date="2023-07" db="EMBL/GenBank/DDBJ databases">
        <authorList>
            <person name="Stuckert A."/>
        </authorList>
    </citation>
    <scope>NUCLEOTIDE SEQUENCE</scope>
</reference>
<dbReference type="EMBL" id="CAUEEQ010017593">
    <property type="protein sequence ID" value="CAJ0940582.1"/>
    <property type="molecule type" value="Genomic_DNA"/>
</dbReference>
<proteinExistence type="predicted"/>
<name>A0ABN9LFN1_9NEOB</name>
<dbReference type="InterPro" id="IPR001245">
    <property type="entry name" value="Ser-Thr/Tyr_kinase_cat_dom"/>
</dbReference>
<dbReference type="InterPro" id="IPR000719">
    <property type="entry name" value="Prot_kinase_dom"/>
</dbReference>
<evidence type="ECO:0000259" key="2">
    <source>
        <dbReference type="PROSITE" id="PS50011"/>
    </source>
</evidence>
<feature type="domain" description="Protein kinase" evidence="2">
    <location>
        <begin position="85"/>
        <end position="357"/>
    </location>
</feature>
<dbReference type="PROSITE" id="PS50011">
    <property type="entry name" value="PROTEIN_KINASE_DOM"/>
    <property type="match status" value="1"/>
</dbReference>
<organism evidence="3 4">
    <name type="scientific">Ranitomeya imitator</name>
    <name type="common">mimic poison frog</name>
    <dbReference type="NCBI Taxonomy" id="111125"/>
    <lineage>
        <taxon>Eukaryota</taxon>
        <taxon>Metazoa</taxon>
        <taxon>Chordata</taxon>
        <taxon>Craniata</taxon>
        <taxon>Vertebrata</taxon>
        <taxon>Euteleostomi</taxon>
        <taxon>Amphibia</taxon>
        <taxon>Batrachia</taxon>
        <taxon>Anura</taxon>
        <taxon>Neobatrachia</taxon>
        <taxon>Hyloidea</taxon>
        <taxon>Dendrobatidae</taxon>
        <taxon>Dendrobatinae</taxon>
        <taxon>Ranitomeya</taxon>
    </lineage>
</organism>
<dbReference type="Gene3D" id="3.30.200.20">
    <property type="entry name" value="Phosphorylase Kinase, domain 1"/>
    <property type="match status" value="1"/>
</dbReference>
<keyword evidence="4" id="KW-1185">Reference proteome</keyword>
<protein>
    <recommendedName>
        <fullName evidence="2">Protein kinase domain-containing protein</fullName>
    </recommendedName>
</protein>
<dbReference type="PROSITE" id="PS00109">
    <property type="entry name" value="PROTEIN_KINASE_TYR"/>
    <property type="match status" value="1"/>
</dbReference>
<keyword evidence="1" id="KW-0547">Nucleotide-binding</keyword>
<dbReference type="Pfam" id="PF07714">
    <property type="entry name" value="PK_Tyr_Ser-Thr"/>
    <property type="match status" value="1"/>
</dbReference>
<dbReference type="PANTHER" id="PTHR24417:SF0">
    <property type="entry name" value="SERINE_THREONINE-PROTEIN KINASE LMTK1"/>
    <property type="match status" value="1"/>
</dbReference>
<accession>A0ABN9LFN1</accession>
<dbReference type="InterPro" id="IPR008266">
    <property type="entry name" value="Tyr_kinase_AS"/>
</dbReference>
<dbReference type="Proteomes" id="UP001176940">
    <property type="component" value="Unassembled WGS sequence"/>
</dbReference>
<dbReference type="SUPFAM" id="SSF56112">
    <property type="entry name" value="Protein kinase-like (PK-like)"/>
    <property type="match status" value="1"/>
</dbReference>
<dbReference type="InterPro" id="IPR011009">
    <property type="entry name" value="Kinase-like_dom_sf"/>
</dbReference>
<dbReference type="PROSITE" id="PS00107">
    <property type="entry name" value="PROTEIN_KINASE_ATP"/>
    <property type="match status" value="1"/>
</dbReference>
<gene>
    <name evidence="3" type="ORF">RIMI_LOCUS8742033</name>
</gene>
<evidence type="ECO:0000313" key="4">
    <source>
        <dbReference type="Proteomes" id="UP001176940"/>
    </source>
</evidence>
<dbReference type="Gene3D" id="1.10.510.10">
    <property type="entry name" value="Transferase(Phosphotransferase) domain 1"/>
    <property type="match status" value="1"/>
</dbReference>
<evidence type="ECO:0000313" key="3">
    <source>
        <dbReference type="EMBL" id="CAJ0940582.1"/>
    </source>
</evidence>
<keyword evidence="1" id="KW-0067">ATP-binding</keyword>